<dbReference type="InterPro" id="IPR006073">
    <property type="entry name" value="GTP-bd"/>
</dbReference>
<comment type="caution">
    <text evidence="2">The sequence shown here is derived from an EMBL/GenBank/DDBJ whole genome shotgun (WGS) entry which is preliminary data.</text>
</comment>
<dbReference type="CDD" id="cd00882">
    <property type="entry name" value="Ras_like_GTPase"/>
    <property type="match status" value="1"/>
</dbReference>
<dbReference type="InterPro" id="IPR025662">
    <property type="entry name" value="Sigma_54_int_dom_ATP-bd_1"/>
</dbReference>
<dbReference type="EMBL" id="CAJOBC010005653">
    <property type="protein sequence ID" value="CAF3871186.1"/>
    <property type="molecule type" value="Genomic_DNA"/>
</dbReference>
<dbReference type="InterPro" id="IPR027417">
    <property type="entry name" value="P-loop_NTPase"/>
</dbReference>
<evidence type="ECO:0000313" key="2">
    <source>
        <dbReference type="EMBL" id="CAF1106510.1"/>
    </source>
</evidence>
<dbReference type="GO" id="GO:0005525">
    <property type="term" value="F:GTP binding"/>
    <property type="evidence" value="ECO:0007669"/>
    <property type="project" value="InterPro"/>
</dbReference>
<evidence type="ECO:0000313" key="3">
    <source>
        <dbReference type="EMBL" id="CAF3871186.1"/>
    </source>
</evidence>
<dbReference type="AlphaFoldDB" id="A0A814PDS1"/>
<dbReference type="SUPFAM" id="SSF52540">
    <property type="entry name" value="P-loop containing nucleoside triphosphate hydrolases"/>
    <property type="match status" value="1"/>
</dbReference>
<name>A0A814PDS1_9BILA</name>
<gene>
    <name evidence="2" type="ORF">GPM918_LOCUS19016</name>
    <name evidence="3" type="ORF">SRO942_LOCUS19014</name>
</gene>
<dbReference type="Proteomes" id="UP000681722">
    <property type="component" value="Unassembled WGS sequence"/>
</dbReference>
<evidence type="ECO:0000313" key="4">
    <source>
        <dbReference type="Proteomes" id="UP000663829"/>
    </source>
</evidence>
<dbReference type="PANTHER" id="PTHR32046">
    <property type="entry name" value="G DOMAIN-CONTAINING PROTEIN"/>
    <property type="match status" value="1"/>
</dbReference>
<dbReference type="OrthoDB" id="2386367at2759"/>
<sequence>MRSNQNEIEKLLKYYQTQPYSAAQIENDLNTEKELERKALFIHSLAKHDILYFDIATHCPEFDLAAKASATSTSQTNNFVNFAKRLPSRFDKGDCYVFYSITENCLSESDAWKQFLATSNGKDKQTQCVHMDCTNCADEYQPRKNIIYYYKNGRLITEDDKQEQQTSSATSESYVKNDINILLLGETGVGKSTFINAFVTYITHNKLSHAVDGETIVAGVMYFQLRKIRIIDTPGVGDTRGLEQDGSNLEHIISYISHYQHLKAICMLLKPNASRLNTFFRFCIIQLLTYLNVNAKNNIIFCFTNARSTFYSPGNTTPLLKQLLKELKETNKIDIPFSKQNTFCFDDEAFRYLASTKANLKFDEKQQTECSRSWDISVDESFRFI</sequence>
<protein>
    <recommendedName>
        <fullName evidence="1">G domain-containing protein</fullName>
    </recommendedName>
</protein>
<feature type="domain" description="G" evidence="1">
    <location>
        <begin position="181"/>
        <end position="270"/>
    </location>
</feature>
<proteinExistence type="predicted"/>
<dbReference type="PANTHER" id="PTHR32046:SF11">
    <property type="entry name" value="IMMUNE-ASSOCIATED NUCLEOTIDE-BINDING PROTEIN 10-LIKE"/>
    <property type="match status" value="1"/>
</dbReference>
<keyword evidence="4" id="KW-1185">Reference proteome</keyword>
<dbReference type="EMBL" id="CAJNOQ010005652">
    <property type="protein sequence ID" value="CAF1106510.1"/>
    <property type="molecule type" value="Genomic_DNA"/>
</dbReference>
<accession>A0A814PDS1</accession>
<dbReference type="Pfam" id="PF01926">
    <property type="entry name" value="MMR_HSR1"/>
    <property type="match status" value="1"/>
</dbReference>
<organism evidence="2 4">
    <name type="scientific">Didymodactylos carnosus</name>
    <dbReference type="NCBI Taxonomy" id="1234261"/>
    <lineage>
        <taxon>Eukaryota</taxon>
        <taxon>Metazoa</taxon>
        <taxon>Spiralia</taxon>
        <taxon>Gnathifera</taxon>
        <taxon>Rotifera</taxon>
        <taxon>Eurotatoria</taxon>
        <taxon>Bdelloidea</taxon>
        <taxon>Philodinida</taxon>
        <taxon>Philodinidae</taxon>
        <taxon>Didymodactylos</taxon>
    </lineage>
</organism>
<evidence type="ECO:0000259" key="1">
    <source>
        <dbReference type="Pfam" id="PF01926"/>
    </source>
</evidence>
<dbReference type="Gene3D" id="3.40.50.300">
    <property type="entry name" value="P-loop containing nucleotide triphosphate hydrolases"/>
    <property type="match status" value="1"/>
</dbReference>
<reference evidence="2" key="1">
    <citation type="submission" date="2021-02" db="EMBL/GenBank/DDBJ databases">
        <authorList>
            <person name="Nowell W R."/>
        </authorList>
    </citation>
    <scope>NUCLEOTIDE SEQUENCE</scope>
</reference>
<dbReference type="Proteomes" id="UP000663829">
    <property type="component" value="Unassembled WGS sequence"/>
</dbReference>
<dbReference type="PROSITE" id="PS00675">
    <property type="entry name" value="SIGMA54_INTERACT_1"/>
    <property type="match status" value="1"/>
</dbReference>